<feature type="transmembrane region" description="Helical" evidence="6">
    <location>
        <begin position="36"/>
        <end position="59"/>
    </location>
</feature>
<feature type="transmembrane region" description="Helical" evidence="6">
    <location>
        <begin position="120"/>
        <end position="143"/>
    </location>
</feature>
<dbReference type="STRING" id="890420.SAMN05216226_101121"/>
<proteinExistence type="inferred from homology"/>
<feature type="transmembrane region" description="Helical" evidence="6">
    <location>
        <begin position="71"/>
        <end position="89"/>
    </location>
</feature>
<gene>
    <name evidence="7" type="ORF">SAMN05216226_101121</name>
</gene>
<keyword evidence="8" id="KW-1185">Reference proteome</keyword>
<name>A0A1G8RU33_9EURY</name>
<feature type="transmembrane region" description="Helical" evidence="6">
    <location>
        <begin position="96"/>
        <end position="114"/>
    </location>
</feature>
<dbReference type="AlphaFoldDB" id="A0A1G8RU33"/>
<keyword evidence="4 6" id="KW-1133">Transmembrane helix</keyword>
<dbReference type="OrthoDB" id="330248at2157"/>
<dbReference type="InterPro" id="IPR001425">
    <property type="entry name" value="Arc/bac/fun_rhodopsins"/>
</dbReference>
<reference evidence="7 8" key="1">
    <citation type="submission" date="2016-10" db="EMBL/GenBank/DDBJ databases">
        <authorList>
            <person name="de Groot N.N."/>
        </authorList>
    </citation>
    <scope>NUCLEOTIDE SEQUENCE [LARGE SCALE GENOMIC DNA]</scope>
    <source>
        <strain evidence="7 8">IBRC-M10015</strain>
    </source>
</reference>
<comment type="subcellular location">
    <subcellularLocation>
        <location evidence="1">Membrane</location>
        <topology evidence="1">Multi-pass membrane protein</topology>
    </subcellularLocation>
</comment>
<evidence type="ECO:0000313" key="7">
    <source>
        <dbReference type="EMBL" id="SDJ20478.1"/>
    </source>
</evidence>
<dbReference type="Gene3D" id="1.20.1070.10">
    <property type="entry name" value="Rhodopsin 7-helix transmembrane proteins"/>
    <property type="match status" value="1"/>
</dbReference>
<protein>
    <submittedName>
        <fullName evidence="7">Bacteriorhodopsin-like protein</fullName>
    </submittedName>
</protein>
<keyword evidence="3 6" id="KW-0812">Transmembrane</keyword>
<feature type="transmembrane region" description="Helical" evidence="6">
    <location>
        <begin position="189"/>
        <end position="209"/>
    </location>
</feature>
<evidence type="ECO:0000256" key="2">
    <source>
        <dbReference type="ARBA" id="ARBA00008130"/>
    </source>
</evidence>
<dbReference type="SUPFAM" id="SSF81321">
    <property type="entry name" value="Family A G protein-coupled receptor-like"/>
    <property type="match status" value="1"/>
</dbReference>
<evidence type="ECO:0000313" key="8">
    <source>
        <dbReference type="Proteomes" id="UP000198856"/>
    </source>
</evidence>
<sequence>MTDPITLTFAGAYAVAVVALLVWLQAIPTELRQYCYPLLGLVLLAAVTNTASGFAVGALSVGEGTLDVPNLLDGAVAYGTLFGLAAYLAGVSRRKLGVAIALPVSMNLAFQGTALASGLVAILGALIVVGGFVVLCWLFAGPFMRTVQTTQADRQRLYRKFRNLLLFLIGVLIITAFTTLDVFDADVSAILVAYIDFLLRVGFAAFLFANVGVFREFGAAVAAGDTDH</sequence>
<feature type="transmembrane region" description="Helical" evidence="6">
    <location>
        <begin position="6"/>
        <end position="24"/>
    </location>
</feature>
<organism evidence="7 8">
    <name type="scientific">Halovenus aranensis</name>
    <dbReference type="NCBI Taxonomy" id="890420"/>
    <lineage>
        <taxon>Archaea</taxon>
        <taxon>Methanobacteriati</taxon>
        <taxon>Methanobacteriota</taxon>
        <taxon>Stenosarchaea group</taxon>
        <taxon>Halobacteria</taxon>
        <taxon>Halobacteriales</taxon>
        <taxon>Haloarculaceae</taxon>
        <taxon>Halovenus</taxon>
    </lineage>
</organism>
<feature type="transmembrane region" description="Helical" evidence="6">
    <location>
        <begin position="164"/>
        <end position="183"/>
    </location>
</feature>
<accession>A0A1G8RU33</accession>
<evidence type="ECO:0000256" key="6">
    <source>
        <dbReference type="SAM" id="Phobius"/>
    </source>
</evidence>
<dbReference type="GO" id="GO:0016020">
    <property type="term" value="C:membrane"/>
    <property type="evidence" value="ECO:0007669"/>
    <property type="project" value="UniProtKB-SubCell"/>
</dbReference>
<evidence type="ECO:0000256" key="1">
    <source>
        <dbReference type="ARBA" id="ARBA00004141"/>
    </source>
</evidence>
<evidence type="ECO:0000256" key="3">
    <source>
        <dbReference type="ARBA" id="ARBA00022692"/>
    </source>
</evidence>
<keyword evidence="5 6" id="KW-0472">Membrane</keyword>
<dbReference type="RefSeq" id="WP_092698363.1">
    <property type="nucleotide sequence ID" value="NZ_FNFC01000001.1"/>
</dbReference>
<evidence type="ECO:0000256" key="4">
    <source>
        <dbReference type="ARBA" id="ARBA00022989"/>
    </source>
</evidence>
<dbReference type="Proteomes" id="UP000198856">
    <property type="component" value="Unassembled WGS sequence"/>
</dbReference>
<comment type="similarity">
    <text evidence="2">Belongs to the archaeal/bacterial/fungal opsin family.</text>
</comment>
<dbReference type="EMBL" id="FNFC01000001">
    <property type="protein sequence ID" value="SDJ20478.1"/>
    <property type="molecule type" value="Genomic_DNA"/>
</dbReference>
<evidence type="ECO:0000256" key="5">
    <source>
        <dbReference type="ARBA" id="ARBA00023136"/>
    </source>
</evidence>
<dbReference type="SMART" id="SM01021">
    <property type="entry name" value="Bac_rhodopsin"/>
    <property type="match status" value="1"/>
</dbReference>